<dbReference type="Pfam" id="PF03358">
    <property type="entry name" value="FMN_red"/>
    <property type="match status" value="1"/>
</dbReference>
<sequence>MSHTLLVIVASTRPGRIGRAFGDWTVDFAQSHSDFDVQLADLAEIDLPLYDEPEHPRFGNYQHEHTKAWAKIVGGADAFVFVTNEYNHSFNAALKNALDYLGPEWRGKPAAFFSYGGASAGLRATNALDSVLACLGIISVQPAISVPFAMQYVKDGVATLPDAVASAGPAMLAELQRMTDLLRPAAQ</sequence>
<proteinExistence type="predicted"/>
<organism evidence="2 3">
    <name type="scientific">Brooklawnia cerclae</name>
    <dbReference type="NCBI Taxonomy" id="349934"/>
    <lineage>
        <taxon>Bacteria</taxon>
        <taxon>Bacillati</taxon>
        <taxon>Actinomycetota</taxon>
        <taxon>Actinomycetes</taxon>
        <taxon>Propionibacteriales</taxon>
        <taxon>Propionibacteriaceae</taxon>
        <taxon>Brooklawnia</taxon>
    </lineage>
</organism>
<dbReference type="SUPFAM" id="SSF52218">
    <property type="entry name" value="Flavoproteins"/>
    <property type="match status" value="1"/>
</dbReference>
<evidence type="ECO:0000313" key="3">
    <source>
        <dbReference type="Proteomes" id="UP000749311"/>
    </source>
</evidence>
<accession>A0ABX0SK54</accession>
<dbReference type="EMBL" id="JAAMOZ010000003">
    <property type="protein sequence ID" value="NIH58360.1"/>
    <property type="molecule type" value="Genomic_DNA"/>
</dbReference>
<dbReference type="InterPro" id="IPR050712">
    <property type="entry name" value="NAD(P)H-dep_reductase"/>
</dbReference>
<dbReference type="InterPro" id="IPR005025">
    <property type="entry name" value="FMN_Rdtase-like_dom"/>
</dbReference>
<dbReference type="RefSeq" id="WP_167170600.1">
    <property type="nucleotide sequence ID" value="NZ_BAAAOO010000004.1"/>
</dbReference>
<comment type="caution">
    <text evidence="2">The sequence shown here is derived from an EMBL/GenBank/DDBJ whole genome shotgun (WGS) entry which is preliminary data.</text>
</comment>
<gene>
    <name evidence="2" type="ORF">FB473_003055</name>
</gene>
<protein>
    <submittedName>
        <fullName evidence="2">NAD(P)H-dependent FMN reductase</fullName>
    </submittedName>
</protein>
<reference evidence="2 3" key="1">
    <citation type="submission" date="2020-02" db="EMBL/GenBank/DDBJ databases">
        <title>Sequencing the genomes of 1000 actinobacteria strains.</title>
        <authorList>
            <person name="Klenk H.-P."/>
        </authorList>
    </citation>
    <scope>NUCLEOTIDE SEQUENCE [LARGE SCALE GENOMIC DNA]</scope>
    <source>
        <strain evidence="2 3">DSM 19609</strain>
    </source>
</reference>
<dbReference type="InterPro" id="IPR029039">
    <property type="entry name" value="Flavoprotein-like_sf"/>
</dbReference>
<dbReference type="Proteomes" id="UP000749311">
    <property type="component" value="Unassembled WGS sequence"/>
</dbReference>
<feature type="domain" description="NADPH-dependent FMN reductase-like" evidence="1">
    <location>
        <begin position="5"/>
        <end position="149"/>
    </location>
</feature>
<evidence type="ECO:0000313" key="2">
    <source>
        <dbReference type="EMBL" id="NIH58360.1"/>
    </source>
</evidence>
<dbReference type="Gene3D" id="3.40.50.360">
    <property type="match status" value="1"/>
</dbReference>
<name>A0ABX0SK54_9ACTN</name>
<evidence type="ECO:0000259" key="1">
    <source>
        <dbReference type="Pfam" id="PF03358"/>
    </source>
</evidence>
<dbReference type="PANTHER" id="PTHR30543:SF21">
    <property type="entry name" value="NAD(P)H-DEPENDENT FMN REDUCTASE LOT6"/>
    <property type="match status" value="1"/>
</dbReference>
<dbReference type="PANTHER" id="PTHR30543">
    <property type="entry name" value="CHROMATE REDUCTASE"/>
    <property type="match status" value="1"/>
</dbReference>
<keyword evidence="3" id="KW-1185">Reference proteome</keyword>